<evidence type="ECO:0000313" key="1">
    <source>
        <dbReference type="EMBL" id="KAK5697142.1"/>
    </source>
</evidence>
<name>A0AAN7W4J8_9PEZI</name>
<dbReference type="Pfam" id="PF11578">
    <property type="entry name" value="DUF3237"/>
    <property type="match status" value="1"/>
</dbReference>
<organism evidence="1 2">
    <name type="scientific">Elasticomyces elasticus</name>
    <dbReference type="NCBI Taxonomy" id="574655"/>
    <lineage>
        <taxon>Eukaryota</taxon>
        <taxon>Fungi</taxon>
        <taxon>Dikarya</taxon>
        <taxon>Ascomycota</taxon>
        <taxon>Pezizomycotina</taxon>
        <taxon>Dothideomycetes</taxon>
        <taxon>Dothideomycetidae</taxon>
        <taxon>Mycosphaerellales</taxon>
        <taxon>Teratosphaeriaceae</taxon>
        <taxon>Elasticomyces</taxon>
    </lineage>
</organism>
<reference evidence="1" key="1">
    <citation type="submission" date="2023-08" db="EMBL/GenBank/DDBJ databases">
        <title>Black Yeasts Isolated from many extreme environments.</title>
        <authorList>
            <person name="Coleine C."/>
            <person name="Stajich J.E."/>
            <person name="Selbmann L."/>
        </authorList>
    </citation>
    <scope>NUCLEOTIDE SEQUENCE</scope>
    <source>
        <strain evidence="1">CCFEE 5810</strain>
    </source>
</reference>
<dbReference type="AlphaFoldDB" id="A0AAN7W4J8"/>
<proteinExistence type="predicted"/>
<sequence length="166" mass="18330">MAPKLEQVFTMRAFLSKEDTLVIGPIHGGSQRMIAPVTGGFIKGPGIEMEFTPGSSDWPRLDATTGVLHLDVRSQARNKETGDCIFVTYTGFIKLDPLAQAVMEWSPDARTTESSEHYFITTPKFEVSSEALKWMEQTVFVAHGHFVVPGDGTEAVEYEVYKVVSA</sequence>
<dbReference type="PANTHER" id="PTHR37315">
    <property type="entry name" value="UPF0311 PROTEIN BLR7842"/>
    <property type="match status" value="1"/>
</dbReference>
<dbReference type="InterPro" id="IPR020915">
    <property type="entry name" value="UPF0311"/>
</dbReference>
<dbReference type="PANTHER" id="PTHR37315:SF1">
    <property type="entry name" value="UPF0311 PROTEIN BLR7842"/>
    <property type="match status" value="1"/>
</dbReference>
<dbReference type="Gene3D" id="2.40.160.20">
    <property type="match status" value="1"/>
</dbReference>
<dbReference type="Proteomes" id="UP001310594">
    <property type="component" value="Unassembled WGS sequence"/>
</dbReference>
<gene>
    <name evidence="1" type="ORF">LTR97_007277</name>
</gene>
<dbReference type="EMBL" id="JAVRQU010000011">
    <property type="protein sequence ID" value="KAK5697142.1"/>
    <property type="molecule type" value="Genomic_DNA"/>
</dbReference>
<comment type="caution">
    <text evidence="1">The sequence shown here is derived from an EMBL/GenBank/DDBJ whole genome shotgun (WGS) entry which is preliminary data.</text>
</comment>
<accession>A0AAN7W4J8</accession>
<evidence type="ECO:0000313" key="2">
    <source>
        <dbReference type="Proteomes" id="UP001310594"/>
    </source>
</evidence>
<protein>
    <submittedName>
        <fullName evidence="1">Uncharacterized protein</fullName>
    </submittedName>
</protein>